<gene>
    <name evidence="1" type="ORF">TrCOL_g10754</name>
</gene>
<reference evidence="2" key="1">
    <citation type="journal article" date="2023" name="Commun. Biol.">
        <title>Genome analysis of Parmales, the sister group of diatoms, reveals the evolutionary specialization of diatoms from phago-mixotrophs to photoautotrophs.</title>
        <authorList>
            <person name="Ban H."/>
            <person name="Sato S."/>
            <person name="Yoshikawa S."/>
            <person name="Yamada K."/>
            <person name="Nakamura Y."/>
            <person name="Ichinomiya M."/>
            <person name="Sato N."/>
            <person name="Blanc-Mathieu R."/>
            <person name="Endo H."/>
            <person name="Kuwata A."/>
            <person name="Ogata H."/>
        </authorList>
    </citation>
    <scope>NUCLEOTIDE SEQUENCE [LARGE SCALE GENOMIC DNA]</scope>
</reference>
<comment type="caution">
    <text evidence="1">The sequence shown here is derived from an EMBL/GenBank/DDBJ whole genome shotgun (WGS) entry which is preliminary data.</text>
</comment>
<dbReference type="AlphaFoldDB" id="A0A9W7G0L5"/>
<organism evidence="1 2">
    <name type="scientific">Triparma columacea</name>
    <dbReference type="NCBI Taxonomy" id="722753"/>
    <lineage>
        <taxon>Eukaryota</taxon>
        <taxon>Sar</taxon>
        <taxon>Stramenopiles</taxon>
        <taxon>Ochrophyta</taxon>
        <taxon>Bolidophyceae</taxon>
        <taxon>Parmales</taxon>
        <taxon>Triparmaceae</taxon>
        <taxon>Triparma</taxon>
    </lineage>
</organism>
<name>A0A9W7G0L5_9STRA</name>
<keyword evidence="2" id="KW-1185">Reference proteome</keyword>
<evidence type="ECO:0000313" key="2">
    <source>
        <dbReference type="Proteomes" id="UP001165065"/>
    </source>
</evidence>
<dbReference type="EMBL" id="BRYA01000626">
    <property type="protein sequence ID" value="GMI26304.1"/>
    <property type="molecule type" value="Genomic_DNA"/>
</dbReference>
<dbReference type="Proteomes" id="UP001165065">
    <property type="component" value="Unassembled WGS sequence"/>
</dbReference>
<protein>
    <submittedName>
        <fullName evidence="1">Uncharacterized protein</fullName>
    </submittedName>
</protein>
<evidence type="ECO:0000313" key="1">
    <source>
        <dbReference type="EMBL" id="GMI26304.1"/>
    </source>
</evidence>
<dbReference type="OrthoDB" id="438530at2759"/>
<accession>A0A9W7G0L5</accession>
<proteinExistence type="predicted"/>
<sequence>MDKIRDLNVSYVHFGQPCRYWTRLNLANGMTREETHPMGIHQKKAKKKSNKVQKNDLALKERAANFQMQIFSNIVNQLQQHYPEVAFSLENGTSTFIWDTPQMKTIAEHKAVKKYNFDCCAYGAPFKKKTSWLTNSPLLSDLKVAKCNCQIDNHVRVEGSNAERAAAYFPSFCFHLAMLMMVGGGFTEIEITTDLNNELWKNMTDNQHEGVRESLNRLASESLNRLATKRPETTPMPITSPAWGEINLEDELTKHKSVLGENEANAFDLEKGTRKHGLQKEVEEFCSICGYEQDEDENRVNEGGCTGCPKTFHNHRNCMQYLCGGNRVTGRGWKKDAGVEVDKWTCAQCQSDSDPEEEEE</sequence>